<dbReference type="Proteomes" id="UP000181661">
    <property type="component" value="Unassembled WGS sequence"/>
</dbReference>
<evidence type="ECO:0000313" key="6">
    <source>
        <dbReference type="EMBL" id="SEE53647.1"/>
    </source>
</evidence>
<evidence type="ECO:0000313" key="7">
    <source>
        <dbReference type="Proteomes" id="UP000181661"/>
    </source>
</evidence>
<gene>
    <name evidence="4" type="ORF">BFL40_10470</name>
    <name evidence="3" type="ORF">BFL40_12600</name>
    <name evidence="2" type="ORF">BFL40_27660</name>
    <name evidence="1" type="ORF">BFL40_30125</name>
    <name evidence="5" type="ORF">SAMN04515675_0519</name>
    <name evidence="6" type="ORF">SAMN04515675_6097</name>
</gene>
<evidence type="ECO:0000313" key="2">
    <source>
        <dbReference type="EMBL" id="OIN46014.1"/>
    </source>
</evidence>
<evidence type="ECO:0000313" key="3">
    <source>
        <dbReference type="EMBL" id="OIN52933.1"/>
    </source>
</evidence>
<proteinExistence type="predicted"/>
<protein>
    <submittedName>
        <fullName evidence="4">Uncharacterized protein</fullName>
    </submittedName>
</protein>
<dbReference type="OrthoDB" id="9787478at2"/>
<reference evidence="5 8" key="2">
    <citation type="submission" date="2016-10" db="EMBL/GenBank/DDBJ databases">
        <authorList>
            <person name="Varghese N."/>
            <person name="Submissions S."/>
        </authorList>
    </citation>
    <scope>NUCLEOTIDE SEQUENCE [LARGE SCALE GENOMIC DNA]</scope>
    <source>
        <strain evidence="5 8">BS2773</strain>
    </source>
</reference>
<dbReference type="EMBL" id="MDDR01000052">
    <property type="protein sequence ID" value="OIN46014.1"/>
    <property type="molecule type" value="Genomic_DNA"/>
</dbReference>
<dbReference type="EMBL" id="MDDR01000061">
    <property type="protein sequence ID" value="OIN44547.1"/>
    <property type="molecule type" value="Genomic_DNA"/>
</dbReference>
<accession>A0A1S2V3Z9</accession>
<dbReference type="Proteomes" id="UP000182179">
    <property type="component" value="Unassembled WGS sequence"/>
</dbReference>
<dbReference type="EMBL" id="MDDR01000024">
    <property type="protein sequence ID" value="OIN52933.1"/>
    <property type="molecule type" value="Genomic_DNA"/>
</dbReference>
<dbReference type="EMBL" id="MDDR01000019">
    <property type="protein sequence ID" value="OIN53379.1"/>
    <property type="molecule type" value="Genomic_DNA"/>
</dbReference>
<reference evidence="4 7" key="1">
    <citation type="submission" date="2016-08" db="EMBL/GenBank/DDBJ databases">
        <title>Draft genome sequence of Pseudomonas costantinii LMG 22119, type strain isolated from cultivated mushroom (Agaricus bisporus) sporophores.</title>
        <authorList>
            <person name="Tambong J.T."/>
        </authorList>
    </citation>
    <scope>NUCLEOTIDE SEQUENCE [LARGE SCALE GENOMIC DNA]</scope>
    <source>
        <strain evidence="4 7">LMG 22119</strain>
    </source>
</reference>
<comment type="caution">
    <text evidence="4">The sequence shown here is derived from an EMBL/GenBank/DDBJ whole genome shotgun (WGS) entry which is preliminary data.</text>
</comment>
<keyword evidence="8" id="KW-1185">Reference proteome</keyword>
<dbReference type="EMBL" id="FNTS01000002">
    <property type="protein sequence ID" value="SEE53647.1"/>
    <property type="molecule type" value="Genomic_DNA"/>
</dbReference>
<evidence type="ECO:0000313" key="4">
    <source>
        <dbReference type="EMBL" id="OIN53379.1"/>
    </source>
</evidence>
<organism evidence="4 7">
    <name type="scientific">Pseudomonas costantinii</name>
    <dbReference type="NCBI Taxonomy" id="168469"/>
    <lineage>
        <taxon>Bacteria</taxon>
        <taxon>Pseudomonadati</taxon>
        <taxon>Pseudomonadota</taxon>
        <taxon>Gammaproteobacteria</taxon>
        <taxon>Pseudomonadales</taxon>
        <taxon>Pseudomonadaceae</taxon>
        <taxon>Pseudomonas</taxon>
    </lineage>
</organism>
<evidence type="ECO:0000313" key="5">
    <source>
        <dbReference type="EMBL" id="SED27352.1"/>
    </source>
</evidence>
<dbReference type="RefSeq" id="WP_071483913.1">
    <property type="nucleotide sequence ID" value="NZ_FNTS01000002.1"/>
</dbReference>
<sequence>MAIRNDKGQFVSTQQALAADLQGFIDDWTHWAKQALRGGDKTEAARCMAEVRDCRQKLIALTA</sequence>
<evidence type="ECO:0000313" key="8">
    <source>
        <dbReference type="Proteomes" id="UP000182179"/>
    </source>
</evidence>
<name>A0A1S2V3Z9_9PSED</name>
<dbReference type="EMBL" id="FNTS01000002">
    <property type="protein sequence ID" value="SED27352.1"/>
    <property type="molecule type" value="Genomic_DNA"/>
</dbReference>
<evidence type="ECO:0000313" key="1">
    <source>
        <dbReference type="EMBL" id="OIN44547.1"/>
    </source>
</evidence>
<dbReference type="AlphaFoldDB" id="A0A1S2V3Z9"/>